<proteinExistence type="predicted"/>
<name>A0A517PRA9_9PLAN</name>
<dbReference type="GO" id="GO:0004176">
    <property type="term" value="F:ATP-dependent peptidase activity"/>
    <property type="evidence" value="ECO:0007669"/>
    <property type="project" value="InterPro"/>
</dbReference>
<reference evidence="1 2" key="1">
    <citation type="submission" date="2019-02" db="EMBL/GenBank/DDBJ databases">
        <title>Deep-cultivation of Planctomycetes and their phenomic and genomic characterization uncovers novel biology.</title>
        <authorList>
            <person name="Wiegand S."/>
            <person name="Jogler M."/>
            <person name="Boedeker C."/>
            <person name="Pinto D."/>
            <person name="Vollmers J."/>
            <person name="Rivas-Marin E."/>
            <person name="Kohn T."/>
            <person name="Peeters S.H."/>
            <person name="Heuer A."/>
            <person name="Rast P."/>
            <person name="Oberbeckmann S."/>
            <person name="Bunk B."/>
            <person name="Jeske O."/>
            <person name="Meyerdierks A."/>
            <person name="Storesund J.E."/>
            <person name="Kallscheuer N."/>
            <person name="Luecker S."/>
            <person name="Lage O.M."/>
            <person name="Pohl T."/>
            <person name="Merkel B.J."/>
            <person name="Hornburger P."/>
            <person name="Mueller R.-W."/>
            <person name="Bruemmer F."/>
            <person name="Labrenz M."/>
            <person name="Spormann A.M."/>
            <person name="Op den Camp H."/>
            <person name="Overmann J."/>
            <person name="Amann R."/>
            <person name="Jetten M.S.M."/>
            <person name="Mascher T."/>
            <person name="Medema M.H."/>
            <person name="Devos D.P."/>
            <person name="Kaster A.-K."/>
            <person name="Ovreas L."/>
            <person name="Rohde M."/>
            <person name="Galperin M.Y."/>
            <person name="Jogler C."/>
        </authorList>
    </citation>
    <scope>NUCLEOTIDE SEQUENCE [LARGE SCALE GENOMIC DNA]</scope>
    <source>
        <strain evidence="1 2">HG66A1</strain>
    </source>
</reference>
<dbReference type="Gene3D" id="1.20.58.760">
    <property type="entry name" value="Peptidase M41"/>
    <property type="match status" value="1"/>
</dbReference>
<dbReference type="RefSeq" id="WP_145186900.1">
    <property type="nucleotide sequence ID" value="NZ_CP036266.1"/>
</dbReference>
<evidence type="ECO:0008006" key="3">
    <source>
        <dbReference type="Google" id="ProtNLM"/>
    </source>
</evidence>
<dbReference type="GO" id="GO:0004222">
    <property type="term" value="F:metalloendopeptidase activity"/>
    <property type="evidence" value="ECO:0007669"/>
    <property type="project" value="InterPro"/>
</dbReference>
<organism evidence="1 2">
    <name type="scientific">Gimesia chilikensis</name>
    <dbReference type="NCBI Taxonomy" id="2605989"/>
    <lineage>
        <taxon>Bacteria</taxon>
        <taxon>Pseudomonadati</taxon>
        <taxon>Planctomycetota</taxon>
        <taxon>Planctomycetia</taxon>
        <taxon>Planctomycetales</taxon>
        <taxon>Planctomycetaceae</taxon>
        <taxon>Gimesia</taxon>
    </lineage>
</organism>
<dbReference type="GO" id="GO:0006508">
    <property type="term" value="P:proteolysis"/>
    <property type="evidence" value="ECO:0007669"/>
    <property type="project" value="InterPro"/>
</dbReference>
<gene>
    <name evidence="1" type="ORF">HG66A1_36940</name>
</gene>
<accession>A0A517PRA9</accession>
<dbReference type="InterPro" id="IPR037219">
    <property type="entry name" value="Peptidase_M41-like"/>
</dbReference>
<sequence>MTEELTAYHEVGHVLMAVYVGARVYSVTIDPDWDDGPERYGDAEIAWPQGVFDDKTLCEKAILVALAGPVAEMIHTGDPFHPALVAEWSGDWQQAWEAASALVPQRQARMQYLEQKTLSLYQLYRQDNYWAAIGELVDQLLAHETLEEEMIYDTISSWISINGQ</sequence>
<dbReference type="OrthoDB" id="263464at2"/>
<evidence type="ECO:0000313" key="2">
    <source>
        <dbReference type="Proteomes" id="UP000320421"/>
    </source>
</evidence>
<keyword evidence="2" id="KW-1185">Reference proteome</keyword>
<dbReference type="Proteomes" id="UP000320421">
    <property type="component" value="Chromosome"/>
</dbReference>
<dbReference type="GO" id="GO:0005524">
    <property type="term" value="F:ATP binding"/>
    <property type="evidence" value="ECO:0007669"/>
    <property type="project" value="InterPro"/>
</dbReference>
<dbReference type="AlphaFoldDB" id="A0A517PRA9"/>
<dbReference type="SUPFAM" id="SSF140990">
    <property type="entry name" value="FtsH protease domain-like"/>
    <property type="match status" value="1"/>
</dbReference>
<protein>
    <recommendedName>
        <fullName evidence="3">ATP-dependent zinc metalloprotease FtsH</fullName>
    </recommendedName>
</protein>
<dbReference type="EMBL" id="CP036266">
    <property type="protein sequence ID" value="QDT21889.1"/>
    <property type="molecule type" value="Genomic_DNA"/>
</dbReference>
<evidence type="ECO:0000313" key="1">
    <source>
        <dbReference type="EMBL" id="QDT21889.1"/>
    </source>
</evidence>